<dbReference type="PANTHER" id="PTHR35841">
    <property type="entry name" value="PHOSPHONATES-BINDING PERIPLASMIC PROTEIN"/>
    <property type="match status" value="1"/>
</dbReference>
<dbReference type="Proteomes" id="UP001597294">
    <property type="component" value="Unassembled WGS sequence"/>
</dbReference>
<evidence type="ECO:0000313" key="5">
    <source>
        <dbReference type="Proteomes" id="UP001597294"/>
    </source>
</evidence>
<proteinExistence type="inferred from homology"/>
<keyword evidence="2 3" id="KW-0732">Signal</keyword>
<dbReference type="PANTHER" id="PTHR35841:SF1">
    <property type="entry name" value="PHOSPHONATES-BINDING PERIPLASMIC PROTEIN"/>
    <property type="match status" value="1"/>
</dbReference>
<organism evidence="4 5">
    <name type="scientific">Kiloniella antarctica</name>
    <dbReference type="NCBI Taxonomy" id="1550907"/>
    <lineage>
        <taxon>Bacteria</taxon>
        <taxon>Pseudomonadati</taxon>
        <taxon>Pseudomonadota</taxon>
        <taxon>Alphaproteobacteria</taxon>
        <taxon>Rhodospirillales</taxon>
        <taxon>Kiloniellaceae</taxon>
        <taxon>Kiloniella</taxon>
    </lineage>
</organism>
<name>A0ABW5BKL2_9PROT</name>
<feature type="signal peptide" evidence="3">
    <location>
        <begin position="1"/>
        <end position="26"/>
    </location>
</feature>
<protein>
    <submittedName>
        <fullName evidence="4">Phosphate/phosphite/phosphonate ABC transporter substrate-binding protein</fullName>
    </submittedName>
</protein>
<keyword evidence="5" id="KW-1185">Reference proteome</keyword>
<accession>A0ABW5BKL2</accession>
<dbReference type="PROSITE" id="PS51257">
    <property type="entry name" value="PROKAR_LIPOPROTEIN"/>
    <property type="match status" value="1"/>
</dbReference>
<comment type="similarity">
    <text evidence="1">Belongs to the phosphate/phosphite/phosphonate binding protein family.</text>
</comment>
<dbReference type="SUPFAM" id="SSF53850">
    <property type="entry name" value="Periplasmic binding protein-like II"/>
    <property type="match status" value="1"/>
</dbReference>
<evidence type="ECO:0000256" key="2">
    <source>
        <dbReference type="ARBA" id="ARBA00022729"/>
    </source>
</evidence>
<sequence length="325" mass="35636">MKLRDILFGCASVLACLSLNVSTVAADECARGDLDTRFCDVDGDMIADTPTDPSKLLDPDTLIFAYTPVEDPAVYKEAWSDFIDHLEKKTGKDVVFFPVQSNAAEIEAMRSGRLHIAGFNTGSNPLAVNCAGFSPFTIMAREDGSFGYEMEIITYPGSGVEKVEDLKGKALAFTSPTSNSGFKAPSAILKADFDLVEGRDFEATFSGKHDNSILGVANKDYIAASIANSVKFRMISRDVIKADQVKTIYTSQTFPTTGFGVAYNLKPELQASIKDAFFSFEWAGSSLEKEFSKSKESQFLPMTYKKFWDVIRKIDTANNVSYACK</sequence>
<dbReference type="EMBL" id="JBHUII010000007">
    <property type="protein sequence ID" value="MFD2206698.1"/>
    <property type="molecule type" value="Genomic_DNA"/>
</dbReference>
<dbReference type="NCBIfam" id="TIGR01098">
    <property type="entry name" value="3A0109s03R"/>
    <property type="match status" value="1"/>
</dbReference>
<comment type="caution">
    <text evidence="4">The sequence shown here is derived from an EMBL/GenBank/DDBJ whole genome shotgun (WGS) entry which is preliminary data.</text>
</comment>
<dbReference type="Pfam" id="PF12974">
    <property type="entry name" value="Phosphonate-bd"/>
    <property type="match status" value="1"/>
</dbReference>
<feature type="chain" id="PRO_5045733347" evidence="3">
    <location>
        <begin position="27"/>
        <end position="325"/>
    </location>
</feature>
<dbReference type="RefSeq" id="WP_380252587.1">
    <property type="nucleotide sequence ID" value="NZ_JBHUII010000007.1"/>
</dbReference>
<evidence type="ECO:0000313" key="4">
    <source>
        <dbReference type="EMBL" id="MFD2206698.1"/>
    </source>
</evidence>
<gene>
    <name evidence="4" type="primary">phnD</name>
    <name evidence="4" type="ORF">ACFSKO_13790</name>
</gene>
<evidence type="ECO:0000256" key="1">
    <source>
        <dbReference type="ARBA" id="ARBA00007162"/>
    </source>
</evidence>
<evidence type="ECO:0000256" key="3">
    <source>
        <dbReference type="SAM" id="SignalP"/>
    </source>
</evidence>
<dbReference type="InterPro" id="IPR005770">
    <property type="entry name" value="PhnD"/>
</dbReference>
<reference evidence="5" key="1">
    <citation type="journal article" date="2019" name="Int. J. Syst. Evol. Microbiol.">
        <title>The Global Catalogue of Microorganisms (GCM) 10K type strain sequencing project: providing services to taxonomists for standard genome sequencing and annotation.</title>
        <authorList>
            <consortium name="The Broad Institute Genomics Platform"/>
            <consortium name="The Broad Institute Genome Sequencing Center for Infectious Disease"/>
            <person name="Wu L."/>
            <person name="Ma J."/>
        </authorList>
    </citation>
    <scope>NUCLEOTIDE SEQUENCE [LARGE SCALE GENOMIC DNA]</scope>
    <source>
        <strain evidence="5">CGMCC 4.7192</strain>
    </source>
</reference>
<dbReference type="Gene3D" id="3.40.190.10">
    <property type="entry name" value="Periplasmic binding protein-like II"/>
    <property type="match status" value="2"/>
</dbReference>